<evidence type="ECO:0000259" key="1">
    <source>
        <dbReference type="Pfam" id="PF06259"/>
    </source>
</evidence>
<keyword evidence="3" id="KW-1185">Reference proteome</keyword>
<comment type="caution">
    <text evidence="2">The sequence shown here is derived from an EMBL/GenBank/DDBJ whole genome shotgun (WGS) entry which is preliminary data.</text>
</comment>
<dbReference type="Pfam" id="PF06259">
    <property type="entry name" value="Abhydrolase_8"/>
    <property type="match status" value="1"/>
</dbReference>
<accession>A0ABN1GGA7</accession>
<organism evidence="2 3">
    <name type="scientific">Streptomyces crystallinus</name>
    <dbReference type="NCBI Taxonomy" id="68191"/>
    <lineage>
        <taxon>Bacteria</taxon>
        <taxon>Bacillati</taxon>
        <taxon>Actinomycetota</taxon>
        <taxon>Actinomycetes</taxon>
        <taxon>Kitasatosporales</taxon>
        <taxon>Streptomycetaceae</taxon>
        <taxon>Streptomyces</taxon>
    </lineage>
</organism>
<feature type="domain" description="DUF1023" evidence="1">
    <location>
        <begin position="308"/>
        <end position="487"/>
    </location>
</feature>
<proteinExistence type="predicted"/>
<sequence>MPELFAQLLHQNFAELEAAAESWRNLAKKLGDTQTSSGRRVSGPLHKAGWAGVGADYGFAALEATESKLGTGKTDARLIHAVLGALSTRMQESQRKLRNAVADAEKAGHKVRADGWVEAVEAIDPKYHNDPDYQGVQQQANAGLGGFRARIDAAVLEASTVCTQAAELLYQIDPFDLDKRYGADHAREDAVRVGEFLGLGKKAIPDGKDPQQTADWWAGLHIEDREMYLAAFPERLGIMDGLPAAARDTANRSTLDMQLNDYALREGSLGYHERYLYRSLSKLKDKLDQADVAPPDKRVYLLKYGLAKDGTAVVSVGDPDTAKHTAVFVPGTSHQLDSAVGDIDRAGDLQRAAGRWNGTNGTEDVAVVSWLDYNAPELNTDSVGSADLSPGIASDHRAKEGAGRLREFTHGLRAAHQGDQPTHLTVLGHSYGSTTVGAADVRGGGLGANDVVVLGSPGLTVQRAGQLHIDPRHLWVGAASDDLVSNLLSGASLGADPKDSGFGAQRMYVDTSGHSGYWDGGSQSLENQGRIIAGKQPENGATG</sequence>
<name>A0ABN1GGA7_9ACTN</name>
<evidence type="ECO:0000313" key="2">
    <source>
        <dbReference type="EMBL" id="GAA0610852.1"/>
    </source>
</evidence>
<dbReference type="EMBL" id="BAAACA010000032">
    <property type="protein sequence ID" value="GAA0610852.1"/>
    <property type="molecule type" value="Genomic_DNA"/>
</dbReference>
<dbReference type="Proteomes" id="UP001500668">
    <property type="component" value="Unassembled WGS sequence"/>
</dbReference>
<protein>
    <recommendedName>
        <fullName evidence="1">DUF1023 domain-containing protein</fullName>
    </recommendedName>
</protein>
<dbReference type="RefSeq" id="WP_344076076.1">
    <property type="nucleotide sequence ID" value="NZ_BAAACA010000032.1"/>
</dbReference>
<gene>
    <name evidence="2" type="ORF">GCM10010394_45890</name>
</gene>
<dbReference type="InterPro" id="IPR010427">
    <property type="entry name" value="DUF1023"/>
</dbReference>
<reference evidence="2 3" key="1">
    <citation type="journal article" date="2019" name="Int. J. Syst. Evol. Microbiol.">
        <title>The Global Catalogue of Microorganisms (GCM) 10K type strain sequencing project: providing services to taxonomists for standard genome sequencing and annotation.</title>
        <authorList>
            <consortium name="The Broad Institute Genomics Platform"/>
            <consortium name="The Broad Institute Genome Sequencing Center for Infectious Disease"/>
            <person name="Wu L."/>
            <person name="Ma J."/>
        </authorList>
    </citation>
    <scope>NUCLEOTIDE SEQUENCE [LARGE SCALE GENOMIC DNA]</scope>
    <source>
        <strain evidence="2 3">JCM 5067</strain>
    </source>
</reference>
<evidence type="ECO:0000313" key="3">
    <source>
        <dbReference type="Proteomes" id="UP001500668"/>
    </source>
</evidence>